<reference evidence="1" key="1">
    <citation type="submission" date="2020-10" db="EMBL/GenBank/DDBJ databases">
        <title>Genome Sequence of Monilinia vaccinii-corymbosi Sheds Light on Mummy Berry Disease Infection of Blueberry and Mating Type.</title>
        <authorList>
            <person name="Yow A.G."/>
            <person name="Zhang Y."/>
            <person name="Bansal K."/>
            <person name="Eacker S.M."/>
            <person name="Sullivan S."/>
            <person name="Liachko I."/>
            <person name="Cubeta M.A."/>
            <person name="Rollins J.A."/>
            <person name="Ashrafi H."/>
        </authorList>
    </citation>
    <scope>NUCLEOTIDE SEQUENCE</scope>
    <source>
        <strain evidence="1">RL-1</strain>
    </source>
</reference>
<dbReference type="AlphaFoldDB" id="A0A8A3P5E7"/>
<evidence type="ECO:0000313" key="2">
    <source>
        <dbReference type="Proteomes" id="UP000672032"/>
    </source>
</evidence>
<dbReference type="EMBL" id="CP063405">
    <property type="protein sequence ID" value="QSZ28668.1"/>
    <property type="molecule type" value="Genomic_DNA"/>
</dbReference>
<protein>
    <submittedName>
        <fullName evidence="1">Uncharacterized protein</fullName>
    </submittedName>
</protein>
<accession>A0A8A3P5E7</accession>
<keyword evidence="2" id="KW-1185">Reference proteome</keyword>
<proteinExistence type="predicted"/>
<organism evidence="1 2">
    <name type="scientific">Monilinia vaccinii-corymbosi</name>
    <dbReference type="NCBI Taxonomy" id="61207"/>
    <lineage>
        <taxon>Eukaryota</taxon>
        <taxon>Fungi</taxon>
        <taxon>Dikarya</taxon>
        <taxon>Ascomycota</taxon>
        <taxon>Pezizomycotina</taxon>
        <taxon>Leotiomycetes</taxon>
        <taxon>Helotiales</taxon>
        <taxon>Sclerotiniaceae</taxon>
        <taxon>Monilinia</taxon>
    </lineage>
</organism>
<name>A0A8A3P5E7_9HELO</name>
<evidence type="ECO:0000313" key="1">
    <source>
        <dbReference type="EMBL" id="QSZ28668.1"/>
    </source>
</evidence>
<gene>
    <name evidence="1" type="ORF">DSL72_003167</name>
</gene>
<sequence length="153" mass="17061">MPQARVDSGTSCCALAEVYMQRLKEDFGDNRQCGESLIRCQNASYHQSCRTRTSSCADTVVMKRVGIAVGDLYKTGGSLASTGRYPMQKIVTALSMEPGFTRWAHVVLTDEMWCWLFSSNIHAGQGLSVLSFHITSLPDRMDWSAVQNHDAYR</sequence>
<dbReference type="Proteomes" id="UP000672032">
    <property type="component" value="Chromosome 1"/>
</dbReference>